<proteinExistence type="predicted"/>
<dbReference type="NCBIfam" id="NF045662">
    <property type="entry name" value="DVU0298_fam"/>
    <property type="match status" value="1"/>
</dbReference>
<evidence type="ECO:0000313" key="2">
    <source>
        <dbReference type="Proteomes" id="UP000198771"/>
    </source>
</evidence>
<protein>
    <recommendedName>
        <fullName evidence="3">HEAT-like repeat-containing protein</fullName>
    </recommendedName>
</protein>
<sequence>MTDFKTLKKEFSSFLVQDDWLEKLSPYLGLSQRKLLGPLFSLLLAPEPLLKWRAVSAFGVVTAHLAEQDMESARVVMRRLMWNLNEESGAIGWGAPESMGETMARSPGLAREFHRVLISYGQEPVSGDGNYLDHAPLRWGAYWGMARLAEVQPELMKHAVPTIAELIAEDDPLDRAVGVWGLGSLGDAQYLGALEILIDDRSQTSLYRDDTLQSCRIGDLALEAISRIQSEKA</sequence>
<dbReference type="Gene3D" id="1.25.10.10">
    <property type="entry name" value="Leucine-rich Repeat Variant"/>
    <property type="match status" value="1"/>
</dbReference>
<accession>A0A1G6D7C4</accession>
<name>A0A1G6D7C4_9BACT</name>
<dbReference type="EMBL" id="FMXO01000010">
    <property type="protein sequence ID" value="SDB41000.1"/>
    <property type="molecule type" value="Genomic_DNA"/>
</dbReference>
<dbReference type="SUPFAM" id="SSF48371">
    <property type="entry name" value="ARM repeat"/>
    <property type="match status" value="1"/>
</dbReference>
<dbReference type="InterPro" id="IPR016024">
    <property type="entry name" value="ARM-type_fold"/>
</dbReference>
<dbReference type="OrthoDB" id="5430983at2"/>
<evidence type="ECO:0008006" key="3">
    <source>
        <dbReference type="Google" id="ProtNLM"/>
    </source>
</evidence>
<dbReference type="InterPro" id="IPR011989">
    <property type="entry name" value="ARM-like"/>
</dbReference>
<dbReference type="Proteomes" id="UP000198771">
    <property type="component" value="Unassembled WGS sequence"/>
</dbReference>
<organism evidence="1 2">
    <name type="scientific">Desulfonatronum thiosulfatophilum</name>
    <dbReference type="NCBI Taxonomy" id="617002"/>
    <lineage>
        <taxon>Bacteria</taxon>
        <taxon>Pseudomonadati</taxon>
        <taxon>Thermodesulfobacteriota</taxon>
        <taxon>Desulfovibrionia</taxon>
        <taxon>Desulfovibrionales</taxon>
        <taxon>Desulfonatronaceae</taxon>
        <taxon>Desulfonatronum</taxon>
    </lineage>
</organism>
<dbReference type="AlphaFoldDB" id="A0A1G6D7C4"/>
<keyword evidence="2" id="KW-1185">Reference proteome</keyword>
<dbReference type="RefSeq" id="WP_092120800.1">
    <property type="nucleotide sequence ID" value="NZ_FMXO01000010.1"/>
</dbReference>
<dbReference type="STRING" id="617002.SAMN05660653_01978"/>
<evidence type="ECO:0000313" key="1">
    <source>
        <dbReference type="EMBL" id="SDB41000.1"/>
    </source>
</evidence>
<dbReference type="InterPro" id="IPR054701">
    <property type="entry name" value="DVU0298-like"/>
</dbReference>
<gene>
    <name evidence="1" type="ORF">SAMN05660653_01978</name>
</gene>
<reference evidence="1 2" key="1">
    <citation type="submission" date="2016-10" db="EMBL/GenBank/DDBJ databases">
        <authorList>
            <person name="de Groot N.N."/>
        </authorList>
    </citation>
    <scope>NUCLEOTIDE SEQUENCE [LARGE SCALE GENOMIC DNA]</scope>
    <source>
        <strain evidence="1 2">ASO4-2</strain>
    </source>
</reference>